<evidence type="ECO:0000256" key="1">
    <source>
        <dbReference type="SAM" id="MobiDB-lite"/>
    </source>
</evidence>
<protein>
    <submittedName>
        <fullName evidence="3">Uncharacterized protein</fullName>
    </submittedName>
</protein>
<comment type="caution">
    <text evidence="3">The sequence shown here is derived from an EMBL/GenBank/DDBJ whole genome shotgun (WGS) entry which is preliminary data.</text>
</comment>
<organism evidence="3 4">
    <name type="scientific">Nesterenkonia massiliensis</name>
    <dbReference type="NCBI Taxonomy" id="1232429"/>
    <lineage>
        <taxon>Bacteria</taxon>
        <taxon>Bacillati</taxon>
        <taxon>Actinomycetota</taxon>
        <taxon>Actinomycetes</taxon>
        <taxon>Micrococcales</taxon>
        <taxon>Micrococcaceae</taxon>
        <taxon>Nesterenkonia</taxon>
    </lineage>
</organism>
<evidence type="ECO:0000313" key="3">
    <source>
        <dbReference type="EMBL" id="MCT1607714.1"/>
    </source>
</evidence>
<gene>
    <name evidence="3" type="ORF">M3B43_10370</name>
</gene>
<dbReference type="Proteomes" id="UP001205046">
    <property type="component" value="Unassembled WGS sequence"/>
</dbReference>
<dbReference type="EMBL" id="JALXMO010000036">
    <property type="protein sequence ID" value="MCT1607714.1"/>
    <property type="molecule type" value="Genomic_DNA"/>
</dbReference>
<proteinExistence type="predicted"/>
<keyword evidence="4" id="KW-1185">Reference proteome</keyword>
<dbReference type="RefSeq" id="WP_260073590.1">
    <property type="nucleotide sequence ID" value="NZ_JALXMO010000036.1"/>
</dbReference>
<feature type="transmembrane region" description="Helical" evidence="2">
    <location>
        <begin position="174"/>
        <end position="194"/>
    </location>
</feature>
<evidence type="ECO:0000256" key="2">
    <source>
        <dbReference type="SAM" id="Phobius"/>
    </source>
</evidence>
<name>A0ABT2HT86_9MICC</name>
<reference evidence="3 4" key="1">
    <citation type="submission" date="2022-04" db="EMBL/GenBank/DDBJ databases">
        <title>Human microbiome associated bacterial genomes.</title>
        <authorList>
            <person name="Sandstrom S."/>
            <person name="Salamzade R."/>
            <person name="Kalan L.R."/>
        </authorList>
    </citation>
    <scope>NUCLEOTIDE SEQUENCE [LARGE SCALE GENOMIC DNA]</scope>
    <source>
        <strain evidence="4">p3-SID767</strain>
    </source>
</reference>
<evidence type="ECO:0000313" key="4">
    <source>
        <dbReference type="Proteomes" id="UP001205046"/>
    </source>
</evidence>
<keyword evidence="2" id="KW-1133">Transmembrane helix</keyword>
<keyword evidence="2" id="KW-0812">Transmembrane</keyword>
<feature type="region of interest" description="Disordered" evidence="1">
    <location>
        <begin position="1"/>
        <end position="57"/>
    </location>
</feature>
<sequence length="246" mass="26793">MSQRRKSTRGNPSGQKSSSGMNPQPDQRAARGLKAFREAERKGQSAAQTPQRRPQDMKDGFLTEANHRAAEGEYSSPRILVYALLVIAAFMFSYLHLYAMPQLRHFAGGLSMPDARLTGYDTEDLQQLRSVMEDSAAGQLSFLHITAGVIFPVAFFFATWAVMGLLLGPGRVRWVAVAAAAVFAVVDIAENILIDQALAQSEPSEGLVATASLLTQISWAMLIVLGTAVVLVVLADAARMRREKSR</sequence>
<feature type="compositionally biased region" description="Polar residues" evidence="1">
    <location>
        <begin position="9"/>
        <end position="25"/>
    </location>
</feature>
<feature type="transmembrane region" description="Helical" evidence="2">
    <location>
        <begin position="79"/>
        <end position="99"/>
    </location>
</feature>
<feature type="transmembrane region" description="Helical" evidence="2">
    <location>
        <begin position="142"/>
        <end position="167"/>
    </location>
</feature>
<accession>A0ABT2HT86</accession>
<feature type="transmembrane region" description="Helical" evidence="2">
    <location>
        <begin position="214"/>
        <end position="238"/>
    </location>
</feature>
<keyword evidence="2" id="KW-0472">Membrane</keyword>